<evidence type="ECO:0000259" key="8">
    <source>
        <dbReference type="PROSITE" id="PS50011"/>
    </source>
</evidence>
<keyword evidence="4" id="KW-0418">Kinase</keyword>
<gene>
    <name evidence="9" type="ORF">HC246_13465</name>
</gene>
<evidence type="ECO:0000256" key="6">
    <source>
        <dbReference type="SAM" id="MobiDB-lite"/>
    </source>
</evidence>
<evidence type="ECO:0000256" key="3">
    <source>
        <dbReference type="ARBA" id="ARBA00022741"/>
    </source>
</evidence>
<keyword evidence="7" id="KW-0812">Transmembrane</keyword>
<dbReference type="EMBL" id="JAAVJL010000001">
    <property type="protein sequence ID" value="NMF58994.1"/>
    <property type="molecule type" value="Genomic_DNA"/>
</dbReference>
<evidence type="ECO:0000256" key="1">
    <source>
        <dbReference type="ARBA" id="ARBA00022527"/>
    </source>
</evidence>
<evidence type="ECO:0000256" key="2">
    <source>
        <dbReference type="ARBA" id="ARBA00022679"/>
    </source>
</evidence>
<feature type="compositionally biased region" description="Low complexity" evidence="6">
    <location>
        <begin position="419"/>
        <end position="433"/>
    </location>
</feature>
<name>A0ABX1LW27_9CYAN</name>
<feature type="compositionally biased region" description="Pro residues" evidence="6">
    <location>
        <begin position="477"/>
        <end position="486"/>
    </location>
</feature>
<dbReference type="SUPFAM" id="SSF56112">
    <property type="entry name" value="Protein kinase-like (PK-like)"/>
    <property type="match status" value="1"/>
</dbReference>
<keyword evidence="7" id="KW-0472">Membrane</keyword>
<protein>
    <recommendedName>
        <fullName evidence="8">Protein kinase domain-containing protein</fullName>
    </recommendedName>
</protein>
<keyword evidence="3" id="KW-0547">Nucleotide-binding</keyword>
<feature type="region of interest" description="Disordered" evidence="6">
    <location>
        <begin position="410"/>
        <end position="486"/>
    </location>
</feature>
<dbReference type="InterPro" id="IPR011009">
    <property type="entry name" value="Kinase-like_dom_sf"/>
</dbReference>
<dbReference type="Proteomes" id="UP000738376">
    <property type="component" value="Unassembled WGS sequence"/>
</dbReference>
<keyword evidence="10" id="KW-1185">Reference proteome</keyword>
<accession>A0ABX1LW27</accession>
<dbReference type="PROSITE" id="PS50011">
    <property type="entry name" value="PROTEIN_KINASE_DOM"/>
    <property type="match status" value="1"/>
</dbReference>
<dbReference type="PANTHER" id="PTHR24345:SF91">
    <property type="entry name" value="SERINE_THREONINE-PROTEIN KINASE PLK4"/>
    <property type="match status" value="1"/>
</dbReference>
<evidence type="ECO:0000313" key="9">
    <source>
        <dbReference type="EMBL" id="NMF58994.1"/>
    </source>
</evidence>
<evidence type="ECO:0000256" key="4">
    <source>
        <dbReference type="ARBA" id="ARBA00022777"/>
    </source>
</evidence>
<feature type="domain" description="Protein kinase" evidence="8">
    <location>
        <begin position="1"/>
        <end position="161"/>
    </location>
</feature>
<feature type="transmembrane region" description="Helical" evidence="7">
    <location>
        <begin position="255"/>
        <end position="277"/>
    </location>
</feature>
<reference evidence="9 10" key="1">
    <citation type="submission" date="2020-03" db="EMBL/GenBank/DDBJ databases">
        <title>Draft Genome Sequence of 2-Methylisoborneol Producing Pseudanabaena yagii Strain GIHE-NHR1 Isolated from North Han River in South Korea.</title>
        <authorList>
            <person name="Jeong J."/>
        </authorList>
    </citation>
    <scope>NUCLEOTIDE SEQUENCE [LARGE SCALE GENOMIC DNA]</scope>
    <source>
        <strain evidence="9 10">GIHE-NHR1</strain>
    </source>
</reference>
<keyword evidence="7" id="KW-1133">Transmembrane helix</keyword>
<comment type="caution">
    <text evidence="9">The sequence shown here is derived from an EMBL/GenBank/DDBJ whole genome shotgun (WGS) entry which is preliminary data.</text>
</comment>
<keyword evidence="1" id="KW-0723">Serine/threonine-protein kinase</keyword>
<evidence type="ECO:0000256" key="5">
    <source>
        <dbReference type="ARBA" id="ARBA00022840"/>
    </source>
</evidence>
<dbReference type="Gene3D" id="1.10.510.10">
    <property type="entry name" value="Transferase(Phosphotransferase) domain 1"/>
    <property type="match status" value="1"/>
</dbReference>
<evidence type="ECO:0000256" key="7">
    <source>
        <dbReference type="SAM" id="Phobius"/>
    </source>
</evidence>
<keyword evidence="5" id="KW-0067">ATP-binding</keyword>
<organism evidence="9 10">
    <name type="scientific">Pseudanabaena yagii GIHE-NHR1</name>
    <dbReference type="NCBI Taxonomy" id="2722753"/>
    <lineage>
        <taxon>Bacteria</taxon>
        <taxon>Bacillati</taxon>
        <taxon>Cyanobacteriota</taxon>
        <taxon>Cyanophyceae</taxon>
        <taxon>Pseudanabaenales</taxon>
        <taxon>Pseudanabaenaceae</taxon>
        <taxon>Pseudanabaena</taxon>
        <taxon>Pseudanabaena yagii</taxon>
    </lineage>
</organism>
<proteinExistence type="predicted"/>
<dbReference type="InterPro" id="IPR000719">
    <property type="entry name" value="Prot_kinase_dom"/>
</dbReference>
<dbReference type="PANTHER" id="PTHR24345">
    <property type="entry name" value="SERINE/THREONINE-PROTEIN KINASE PLK"/>
    <property type="match status" value="1"/>
</dbReference>
<evidence type="ECO:0000313" key="10">
    <source>
        <dbReference type="Proteomes" id="UP000738376"/>
    </source>
</evidence>
<dbReference type="RefSeq" id="WP_169363826.1">
    <property type="nucleotide sequence ID" value="NZ_JAAVJL010000001.1"/>
</dbReference>
<sequence>MQAQYSTYRTLLAQVSGQGISEAEAQDILRQILSCLNDLHDHQQAHGAISLDTVAYDYKRMEIILLTADAENHPIYLAPEISQTQQVTPAADIYALGISLIELLTGLPPESLKAENNTWTWQEHCNVSDQLQQILNTALLAEPAFRFVNAGQMLRSLQPEMSHAPSTLTPLTNPTRSLIAIPAQTSAVQKSLASGSPSAETHSLEILTLEPNHNKTQKPKDKKLKINFPNSQIYRKARFAQKAPQAANPKRGIPILVAILLGFGTTISGAVGSYFYMKPKIANNAKSDVELANVVNQSMDKAIAHVYEAKKADVNKDQLVALSKDKDANIGSLSSSKTILQTIPFGSRMRAKAEQFLNQSTEAKKGSDLIQKLGAAVQTEKVQSALDTFKSISPSPDWQSRGKNVIEEAKQKLPEPTVALSTTSATSSSLTTTDIPSSSTTEAYVPPAETSTPPVEAYVPPVETSYKPTVERSSGLPIPPAPRVAN</sequence>
<keyword evidence="2" id="KW-0808">Transferase</keyword>